<gene>
    <name evidence="7" type="ORF">dsat_0707</name>
</gene>
<dbReference type="InterPro" id="IPR018211">
    <property type="entry name" value="ADH_Fe_CS"/>
</dbReference>
<dbReference type="CDD" id="cd17814">
    <property type="entry name" value="Fe-ADH-like"/>
    <property type="match status" value="1"/>
</dbReference>
<dbReference type="EMBL" id="ATHI01000027">
    <property type="protein sequence ID" value="EPR32355.1"/>
    <property type="molecule type" value="Genomic_DNA"/>
</dbReference>
<dbReference type="FunFam" id="1.20.1090.10:FF:000001">
    <property type="entry name" value="Aldehyde-alcohol dehydrogenase"/>
    <property type="match status" value="1"/>
</dbReference>
<feature type="domain" description="Alcohol dehydrogenase iron-type/glycerol dehydrogenase GldA" evidence="5">
    <location>
        <begin position="16"/>
        <end position="183"/>
    </location>
</feature>
<dbReference type="OrthoDB" id="9778433at2"/>
<dbReference type="InterPro" id="IPR056798">
    <property type="entry name" value="ADH_Fe_C"/>
</dbReference>
<sequence>MSRDEGFLELRKFLAPEYVFGSGAAWLAGRYASNLGARRVMLVSDPGVDEAGWTTRVEETLAESGIAPVTFLGVTPNPRESEVMRGAAIYADEGCDAIVVVGGGSPMDCAKGIGIVAATGRHILEFEGVDKVDRPCPPLICIPTTAGTSADVSQFAIINDTARQVKIAIVSKSTVPDVSLVDPVLTTTMPRDLSVDTGLDALTHAIEAYVSNAASPMTDLHAIEAVRLIAKYLPKVTDDLTNIPLRGKMMLGSLFAGLAFSNAILGAVHAMAHSLGGFLDLPHGRCNAILLDHVMAYNFEAAPDRYTAIGRAMGAEIPEGALQDEAREHMVAAIRALKSKVGATETLGSLGVRAEDLPALAAKAAADPCLLTNPRAMGEKELAEIYAKAL</sequence>
<evidence type="ECO:0000256" key="1">
    <source>
        <dbReference type="ARBA" id="ARBA00001962"/>
    </source>
</evidence>
<protein>
    <submittedName>
        <fullName evidence="7">Iron-containing alcohol dehydrogenase</fullName>
    </submittedName>
</protein>
<organism evidence="7 8">
    <name type="scientific">Alkalidesulfovibrio alkalitolerans DSM 16529</name>
    <dbReference type="NCBI Taxonomy" id="1121439"/>
    <lineage>
        <taxon>Bacteria</taxon>
        <taxon>Pseudomonadati</taxon>
        <taxon>Thermodesulfobacteriota</taxon>
        <taxon>Desulfovibrionia</taxon>
        <taxon>Desulfovibrionales</taxon>
        <taxon>Desulfovibrionaceae</taxon>
        <taxon>Alkalidesulfovibrio</taxon>
    </lineage>
</organism>
<dbReference type="PROSITE" id="PS00913">
    <property type="entry name" value="ADH_IRON_1"/>
    <property type="match status" value="1"/>
</dbReference>
<dbReference type="InterPro" id="IPR001670">
    <property type="entry name" value="ADH_Fe/GldA"/>
</dbReference>
<evidence type="ECO:0000256" key="3">
    <source>
        <dbReference type="ARBA" id="ARBA00023002"/>
    </source>
</evidence>
<dbReference type="AlphaFoldDB" id="S7T799"/>
<dbReference type="SUPFAM" id="SSF56796">
    <property type="entry name" value="Dehydroquinate synthase-like"/>
    <property type="match status" value="1"/>
</dbReference>
<evidence type="ECO:0000256" key="2">
    <source>
        <dbReference type="ARBA" id="ARBA00007358"/>
    </source>
</evidence>
<comment type="caution">
    <text evidence="7">The sequence shown here is derived from an EMBL/GenBank/DDBJ whole genome shotgun (WGS) entry which is preliminary data.</text>
</comment>
<dbReference type="PANTHER" id="PTHR11496">
    <property type="entry name" value="ALCOHOL DEHYDROGENASE"/>
    <property type="match status" value="1"/>
</dbReference>
<dbReference type="GO" id="GO:0046872">
    <property type="term" value="F:metal ion binding"/>
    <property type="evidence" value="ECO:0007669"/>
    <property type="project" value="InterPro"/>
</dbReference>
<keyword evidence="8" id="KW-1185">Reference proteome</keyword>
<dbReference type="Pfam" id="PF00465">
    <property type="entry name" value="Fe-ADH"/>
    <property type="match status" value="1"/>
</dbReference>
<dbReference type="eggNOG" id="COG1454">
    <property type="taxonomic scope" value="Bacteria"/>
</dbReference>
<dbReference type="PROSITE" id="PS00060">
    <property type="entry name" value="ADH_IRON_2"/>
    <property type="match status" value="1"/>
</dbReference>
<accession>S7T799</accession>
<dbReference type="STRING" id="1121439.dsat_0707"/>
<keyword evidence="3" id="KW-0560">Oxidoreductase</keyword>
<evidence type="ECO:0000259" key="6">
    <source>
        <dbReference type="Pfam" id="PF25137"/>
    </source>
</evidence>
<dbReference type="PANTHER" id="PTHR11496:SF102">
    <property type="entry name" value="ALCOHOL DEHYDROGENASE 4"/>
    <property type="match status" value="1"/>
</dbReference>
<proteinExistence type="inferred from homology"/>
<dbReference type="Proteomes" id="UP000014975">
    <property type="component" value="Unassembled WGS sequence"/>
</dbReference>
<dbReference type="PATRIC" id="fig|1121439.3.peg.2067"/>
<evidence type="ECO:0000256" key="4">
    <source>
        <dbReference type="ARBA" id="ARBA00023027"/>
    </source>
</evidence>
<dbReference type="GO" id="GO:0004022">
    <property type="term" value="F:alcohol dehydrogenase (NAD+) activity"/>
    <property type="evidence" value="ECO:0007669"/>
    <property type="project" value="TreeGrafter"/>
</dbReference>
<comment type="similarity">
    <text evidence="2">Belongs to the iron-containing alcohol dehydrogenase family.</text>
</comment>
<dbReference type="Pfam" id="PF25137">
    <property type="entry name" value="ADH_Fe_C"/>
    <property type="match status" value="1"/>
</dbReference>
<reference evidence="7 8" key="1">
    <citation type="journal article" date="2013" name="Genome Announc.">
        <title>Draft genome sequences for three mercury-methylating, sulfate-reducing bacteria.</title>
        <authorList>
            <person name="Brown S.D."/>
            <person name="Hurt R.A.Jr."/>
            <person name="Gilmour C.C."/>
            <person name="Elias D.A."/>
        </authorList>
    </citation>
    <scope>NUCLEOTIDE SEQUENCE [LARGE SCALE GENOMIC DNA]</scope>
    <source>
        <strain evidence="7 8">DSM 16529</strain>
    </source>
</reference>
<keyword evidence="4" id="KW-0520">NAD</keyword>
<dbReference type="Gene3D" id="1.20.1090.10">
    <property type="entry name" value="Dehydroquinate synthase-like - alpha domain"/>
    <property type="match status" value="1"/>
</dbReference>
<dbReference type="NCBIfam" id="NF041833">
    <property type="entry name" value="Fe_ADH_ErcA"/>
    <property type="match status" value="1"/>
</dbReference>
<dbReference type="FunFam" id="3.40.50.1970:FF:000003">
    <property type="entry name" value="Alcohol dehydrogenase, iron-containing"/>
    <property type="match status" value="1"/>
</dbReference>
<feature type="domain" description="Fe-containing alcohol dehydrogenase-like C-terminal" evidence="6">
    <location>
        <begin position="195"/>
        <end position="389"/>
    </location>
</feature>
<dbReference type="RefSeq" id="WP_020887404.1">
    <property type="nucleotide sequence ID" value="NZ_ATHI01000027.1"/>
</dbReference>
<name>S7T799_9BACT</name>
<evidence type="ECO:0000259" key="5">
    <source>
        <dbReference type="Pfam" id="PF00465"/>
    </source>
</evidence>
<evidence type="ECO:0000313" key="8">
    <source>
        <dbReference type="Proteomes" id="UP000014975"/>
    </source>
</evidence>
<dbReference type="InterPro" id="IPR039697">
    <property type="entry name" value="Alcohol_dehydrogenase_Fe"/>
</dbReference>
<evidence type="ECO:0000313" key="7">
    <source>
        <dbReference type="EMBL" id="EPR32355.1"/>
    </source>
</evidence>
<comment type="cofactor">
    <cofactor evidence="1">
        <name>Fe cation</name>
        <dbReference type="ChEBI" id="CHEBI:24875"/>
    </cofactor>
</comment>
<dbReference type="Gene3D" id="3.40.50.1970">
    <property type="match status" value="1"/>
</dbReference>